<comment type="caution">
    <text evidence="3">The sequence shown here is derived from an EMBL/GenBank/DDBJ whole genome shotgun (WGS) entry which is preliminary data.</text>
</comment>
<dbReference type="EMBL" id="JMTK01000005">
    <property type="protein sequence ID" value="KJZ81309.1"/>
    <property type="molecule type" value="Genomic_DNA"/>
</dbReference>
<keyword evidence="4" id="KW-1185">Reference proteome</keyword>
<reference evidence="3 4" key="1">
    <citation type="journal article" date="2015" name="Phytopathology">
        <title>Genomes of Candidatus Liberibacter solanacearum haplotype A from New Zealand and the USA suggest significant genome plasticity in the species.</title>
        <authorList>
            <person name="Thompson S.M."/>
            <person name="Johnson C.P."/>
            <person name="Lu A.Y."/>
            <person name="Frampton R.A."/>
            <person name="Sullivan K.L."/>
            <person name="Fiers M.W."/>
            <person name="Crowhurst R.N."/>
            <person name="Pitman A.R."/>
            <person name="Scott I."/>
            <person name="Gudmestad N.C."/>
            <person name="Smith G.R."/>
        </authorList>
    </citation>
    <scope>NUCLEOTIDE SEQUENCE [LARGE SCALE GENOMIC DNA]</scope>
    <source>
        <strain evidence="3 4">LsoNZ1</strain>
    </source>
</reference>
<accession>A0A094YYW6</accession>
<dbReference type="Pfam" id="PF00072">
    <property type="entry name" value="Response_reg"/>
    <property type="match status" value="1"/>
</dbReference>
<name>A0A094YYW6_9HYPH</name>
<feature type="modified residue" description="4-aspartylphosphate" evidence="1">
    <location>
        <position position="53"/>
    </location>
</feature>
<keyword evidence="1" id="KW-0597">Phosphoprotein</keyword>
<sequence length="133" mass="15210">MPSLLLVDSSHIVRKVGTKLFSSFGFTVYEASNIYEARKLCEKESLPDYLIIDEFMEDALEFITCIRKMPLGINVFIYYLLIEVDFDKMIAGARAGVNSYLLKPFNREAIQFAMRDLPQINQLKDGNNLSNSI</sequence>
<dbReference type="SUPFAM" id="SSF52172">
    <property type="entry name" value="CheY-like"/>
    <property type="match status" value="1"/>
</dbReference>
<protein>
    <submittedName>
        <fullName evidence="3">Regulator</fullName>
    </submittedName>
</protein>
<dbReference type="Gene3D" id="3.40.50.2300">
    <property type="match status" value="1"/>
</dbReference>
<organism evidence="3 4">
    <name type="scientific">Candidatus Liberibacter solanacearum</name>
    <dbReference type="NCBI Taxonomy" id="556287"/>
    <lineage>
        <taxon>Bacteria</taxon>
        <taxon>Pseudomonadati</taxon>
        <taxon>Pseudomonadota</taxon>
        <taxon>Alphaproteobacteria</taxon>
        <taxon>Hyphomicrobiales</taxon>
        <taxon>Rhizobiaceae</taxon>
        <taxon>Liberibacter</taxon>
    </lineage>
</organism>
<dbReference type="PROSITE" id="PS50110">
    <property type="entry name" value="RESPONSE_REGULATORY"/>
    <property type="match status" value="1"/>
</dbReference>
<dbReference type="SMART" id="SM00448">
    <property type="entry name" value="REC"/>
    <property type="match status" value="1"/>
</dbReference>
<dbReference type="Proteomes" id="UP000033731">
    <property type="component" value="Unassembled WGS sequence"/>
</dbReference>
<proteinExistence type="predicted"/>
<dbReference type="AlphaFoldDB" id="A0A094YYW6"/>
<evidence type="ECO:0000313" key="4">
    <source>
        <dbReference type="Proteomes" id="UP000033731"/>
    </source>
</evidence>
<feature type="domain" description="Response regulatory" evidence="2">
    <location>
        <begin position="3"/>
        <end position="118"/>
    </location>
</feature>
<dbReference type="InterPro" id="IPR001789">
    <property type="entry name" value="Sig_transdc_resp-reg_receiver"/>
</dbReference>
<evidence type="ECO:0000256" key="1">
    <source>
        <dbReference type="PROSITE-ProRule" id="PRU00169"/>
    </source>
</evidence>
<evidence type="ECO:0000259" key="2">
    <source>
        <dbReference type="PROSITE" id="PS50110"/>
    </source>
</evidence>
<dbReference type="GO" id="GO:0000160">
    <property type="term" value="P:phosphorelay signal transduction system"/>
    <property type="evidence" value="ECO:0007669"/>
    <property type="project" value="InterPro"/>
</dbReference>
<dbReference type="PATRIC" id="fig|556287.8.peg.1193"/>
<evidence type="ECO:0000313" key="3">
    <source>
        <dbReference type="EMBL" id="KJZ81309.1"/>
    </source>
</evidence>
<dbReference type="RefSeq" id="WP_034443055.1">
    <property type="nucleotide sequence ID" value="NZ_JMTK01000005.1"/>
</dbReference>
<dbReference type="InterPro" id="IPR011006">
    <property type="entry name" value="CheY-like_superfamily"/>
</dbReference>
<gene>
    <name evidence="3" type="ORF">DJ66_1193</name>
</gene>